<evidence type="ECO:0000256" key="3">
    <source>
        <dbReference type="ARBA" id="ARBA00022554"/>
    </source>
</evidence>
<dbReference type="STRING" id="180498.A0A067KFZ6"/>
<dbReference type="PROSITE" id="PS51257">
    <property type="entry name" value="PROKAR_LIPOPROTEIN"/>
    <property type="match status" value="1"/>
</dbReference>
<dbReference type="GO" id="GO:0005773">
    <property type="term" value="C:vacuole"/>
    <property type="evidence" value="ECO:0007669"/>
    <property type="project" value="UniProtKB-SubCell"/>
</dbReference>
<keyword evidence="4" id="KW-0325">Glycoprotein</keyword>
<dbReference type="Pfam" id="PF03088">
    <property type="entry name" value="Str_synth"/>
    <property type="match status" value="1"/>
</dbReference>
<sequence length="356" mass="39611">MKGFVTVSSSFLLACLLAFILQIFFFSPISPDLLELPPATSLPTNKRLQEVIRLGEGTLEGPEDVCVDRDGVLYTASRDGWIKRLHSNGTWDNWKKIDSNGLLGITISKEGGLIVCDAEMGLLKVTDDGVTVLASEINGSKIRFADDAIETSDGNIYFSVASTKFGFHNWYLDLLEARPNGQLLKYDPSIKETSILLDNLYFPNGVALSKEEDYLIFCETWKFRCSKHWLKGNNKGKTEIFVQNLPGGPDNINLAPDGSFWIGLLQLTSDWLKFVHTSKLSKHLVASFPKLIELVTGLRKKAMVVNVAADGRIIRMFDDPVGKVMSFVTSAFEFDGYLYLGSLNTNFIGKLPLTLY</sequence>
<protein>
    <recommendedName>
        <fullName evidence="5">Strictosidine synthase conserved region domain-containing protein</fullName>
    </recommendedName>
</protein>
<name>A0A067KFZ6_JATCU</name>
<evidence type="ECO:0000256" key="4">
    <source>
        <dbReference type="ARBA" id="ARBA00023180"/>
    </source>
</evidence>
<evidence type="ECO:0000256" key="2">
    <source>
        <dbReference type="ARBA" id="ARBA00009191"/>
    </source>
</evidence>
<keyword evidence="7" id="KW-1185">Reference proteome</keyword>
<comment type="subcellular location">
    <subcellularLocation>
        <location evidence="1">Vacuole</location>
    </subcellularLocation>
</comment>
<dbReference type="GO" id="GO:0012505">
    <property type="term" value="C:endomembrane system"/>
    <property type="evidence" value="ECO:0007669"/>
    <property type="project" value="TreeGrafter"/>
</dbReference>
<evidence type="ECO:0000313" key="6">
    <source>
        <dbReference type="EMBL" id="KDP33928.1"/>
    </source>
</evidence>
<dbReference type="EMBL" id="KK914539">
    <property type="protein sequence ID" value="KDP33928.1"/>
    <property type="molecule type" value="Genomic_DNA"/>
</dbReference>
<dbReference type="KEGG" id="jcu:105637978"/>
<gene>
    <name evidence="6" type="ORF">JCGZ_07499</name>
</gene>
<dbReference type="Proteomes" id="UP000027138">
    <property type="component" value="Unassembled WGS sequence"/>
</dbReference>
<dbReference type="AlphaFoldDB" id="A0A067KFZ6"/>
<dbReference type="FunFam" id="2.120.10.30:FF:000066">
    <property type="entry name" value="ABC transporter permease protein"/>
    <property type="match status" value="1"/>
</dbReference>
<evidence type="ECO:0000259" key="5">
    <source>
        <dbReference type="Pfam" id="PF03088"/>
    </source>
</evidence>
<dbReference type="SUPFAM" id="SSF63829">
    <property type="entry name" value="Calcium-dependent phosphotriesterase"/>
    <property type="match status" value="1"/>
</dbReference>
<organism evidence="6 7">
    <name type="scientific">Jatropha curcas</name>
    <name type="common">Barbados nut</name>
    <dbReference type="NCBI Taxonomy" id="180498"/>
    <lineage>
        <taxon>Eukaryota</taxon>
        <taxon>Viridiplantae</taxon>
        <taxon>Streptophyta</taxon>
        <taxon>Embryophyta</taxon>
        <taxon>Tracheophyta</taxon>
        <taxon>Spermatophyta</taxon>
        <taxon>Magnoliopsida</taxon>
        <taxon>eudicotyledons</taxon>
        <taxon>Gunneridae</taxon>
        <taxon>Pentapetalae</taxon>
        <taxon>rosids</taxon>
        <taxon>fabids</taxon>
        <taxon>Malpighiales</taxon>
        <taxon>Euphorbiaceae</taxon>
        <taxon>Crotonoideae</taxon>
        <taxon>Jatropheae</taxon>
        <taxon>Jatropha</taxon>
    </lineage>
</organism>
<proteinExistence type="inferred from homology"/>
<dbReference type="Pfam" id="PF20067">
    <property type="entry name" value="SSL_N"/>
    <property type="match status" value="1"/>
</dbReference>
<dbReference type="OrthoDB" id="5307922at2759"/>
<dbReference type="PANTHER" id="PTHR10426:SF68">
    <property type="entry name" value="OS07G0614000 PROTEIN"/>
    <property type="match status" value="1"/>
</dbReference>
<dbReference type="PANTHER" id="PTHR10426">
    <property type="entry name" value="STRICTOSIDINE SYNTHASE-RELATED"/>
    <property type="match status" value="1"/>
</dbReference>
<keyword evidence="3" id="KW-0926">Vacuole</keyword>
<dbReference type="GO" id="GO:0016787">
    <property type="term" value="F:hydrolase activity"/>
    <property type="evidence" value="ECO:0007669"/>
    <property type="project" value="TreeGrafter"/>
</dbReference>
<dbReference type="InterPro" id="IPR018119">
    <property type="entry name" value="Strictosidine_synth_cons-reg"/>
</dbReference>
<evidence type="ECO:0000313" key="7">
    <source>
        <dbReference type="Proteomes" id="UP000027138"/>
    </source>
</evidence>
<evidence type="ECO:0000256" key="1">
    <source>
        <dbReference type="ARBA" id="ARBA00004116"/>
    </source>
</evidence>
<dbReference type="InterPro" id="IPR011042">
    <property type="entry name" value="6-blade_b-propeller_TolB-like"/>
</dbReference>
<accession>A0A067KFZ6</accession>
<dbReference type="Gene3D" id="2.120.10.30">
    <property type="entry name" value="TolB, C-terminal domain"/>
    <property type="match status" value="1"/>
</dbReference>
<feature type="domain" description="Strictosidine synthase conserved region" evidence="5">
    <location>
        <begin position="149"/>
        <end position="232"/>
    </location>
</feature>
<reference evidence="6 7" key="1">
    <citation type="journal article" date="2014" name="PLoS ONE">
        <title>Global Analysis of Gene Expression Profiles in Physic Nut (Jatropha curcas L.) Seedlings Exposed to Salt Stress.</title>
        <authorList>
            <person name="Zhang L."/>
            <person name="Zhang C."/>
            <person name="Wu P."/>
            <person name="Chen Y."/>
            <person name="Li M."/>
            <person name="Jiang H."/>
            <person name="Wu G."/>
        </authorList>
    </citation>
    <scope>NUCLEOTIDE SEQUENCE [LARGE SCALE GENOMIC DNA]</scope>
    <source>
        <strain evidence="7">cv. GZQX0401</strain>
        <tissue evidence="6">Young leaves</tissue>
    </source>
</reference>
<comment type="similarity">
    <text evidence="2">Belongs to the strictosidine synthase family.</text>
</comment>